<evidence type="ECO:0000256" key="8">
    <source>
        <dbReference type="SAM" id="MobiDB-lite"/>
    </source>
</evidence>
<dbReference type="OrthoDB" id="5330228at2759"/>
<evidence type="ECO:0000259" key="11">
    <source>
        <dbReference type="PROSITE" id="PS51194"/>
    </source>
</evidence>
<dbReference type="Proteomes" id="UP000053477">
    <property type="component" value="Unassembled WGS sequence"/>
</dbReference>
<dbReference type="InterPro" id="IPR013083">
    <property type="entry name" value="Znf_RING/FYVE/PHD"/>
</dbReference>
<reference evidence="12 13" key="1">
    <citation type="submission" date="2015-04" db="EMBL/GenBank/DDBJ databases">
        <title>Complete genome sequence of Schizopora paradoxa KUC8140, a cosmopolitan wood degrader in East Asia.</title>
        <authorList>
            <consortium name="DOE Joint Genome Institute"/>
            <person name="Min B."/>
            <person name="Park H."/>
            <person name="Jang Y."/>
            <person name="Kim J.-J."/>
            <person name="Kim K.H."/>
            <person name="Pangilinan J."/>
            <person name="Lipzen A."/>
            <person name="Riley R."/>
            <person name="Grigoriev I.V."/>
            <person name="Spatafora J.W."/>
            <person name="Choi I.-G."/>
        </authorList>
    </citation>
    <scope>NUCLEOTIDE SEQUENCE [LARGE SCALE GENOMIC DNA]</scope>
    <source>
        <strain evidence="12 13">KUC8140</strain>
    </source>
</reference>
<dbReference type="SUPFAM" id="SSF52540">
    <property type="entry name" value="P-loop containing nucleoside triphosphate hydrolases"/>
    <property type="match status" value="2"/>
</dbReference>
<dbReference type="GO" id="GO:0016787">
    <property type="term" value="F:hydrolase activity"/>
    <property type="evidence" value="ECO:0007669"/>
    <property type="project" value="UniProtKB-KW"/>
</dbReference>
<dbReference type="InterPro" id="IPR027417">
    <property type="entry name" value="P-loop_NTPase"/>
</dbReference>
<feature type="domain" description="Helicase C-terminal" evidence="11">
    <location>
        <begin position="1075"/>
        <end position="1224"/>
    </location>
</feature>
<dbReference type="PROSITE" id="PS00518">
    <property type="entry name" value="ZF_RING_1"/>
    <property type="match status" value="1"/>
</dbReference>
<dbReference type="CDD" id="cd18793">
    <property type="entry name" value="SF2_C_SNF"/>
    <property type="match status" value="1"/>
</dbReference>
<accession>A0A0H2SHJ3</accession>
<dbReference type="SUPFAM" id="SSF57850">
    <property type="entry name" value="RING/U-box"/>
    <property type="match status" value="1"/>
</dbReference>
<dbReference type="InterPro" id="IPR052583">
    <property type="entry name" value="ATP-helicase/E3_Ub-Ligase"/>
</dbReference>
<evidence type="ECO:0000313" key="13">
    <source>
        <dbReference type="Proteomes" id="UP000053477"/>
    </source>
</evidence>
<dbReference type="InterPro" id="IPR049730">
    <property type="entry name" value="SNF2/RAD54-like_C"/>
</dbReference>
<evidence type="ECO:0000256" key="2">
    <source>
        <dbReference type="ARBA" id="ARBA00022741"/>
    </source>
</evidence>
<evidence type="ECO:0000259" key="10">
    <source>
        <dbReference type="PROSITE" id="PS51192"/>
    </source>
</evidence>
<dbReference type="FunCoup" id="A0A0H2SHJ3">
    <property type="interactions" value="431"/>
</dbReference>
<dbReference type="GO" id="GO:0008270">
    <property type="term" value="F:zinc ion binding"/>
    <property type="evidence" value="ECO:0007669"/>
    <property type="project" value="UniProtKB-KW"/>
</dbReference>
<dbReference type="EMBL" id="KQ085915">
    <property type="protein sequence ID" value="KLO16506.1"/>
    <property type="molecule type" value="Genomic_DNA"/>
</dbReference>
<evidence type="ECO:0008006" key="14">
    <source>
        <dbReference type="Google" id="ProtNLM"/>
    </source>
</evidence>
<evidence type="ECO:0000256" key="4">
    <source>
        <dbReference type="ARBA" id="ARBA00022801"/>
    </source>
</evidence>
<dbReference type="Pfam" id="PF00176">
    <property type="entry name" value="SNF2-rel_dom"/>
    <property type="match status" value="1"/>
</dbReference>
<feature type="region of interest" description="Disordered" evidence="8">
    <location>
        <begin position="187"/>
        <end position="215"/>
    </location>
</feature>
<dbReference type="PANTHER" id="PTHR45865">
    <property type="entry name" value="E3 UBIQUITIN-PROTEIN LIGASE SHPRH FAMILY MEMBER"/>
    <property type="match status" value="1"/>
</dbReference>
<keyword evidence="4" id="KW-0378">Hydrolase</keyword>
<dbReference type="Gene3D" id="3.30.40.10">
    <property type="entry name" value="Zinc/RING finger domain, C3HC4 (zinc finger)"/>
    <property type="match status" value="1"/>
</dbReference>
<dbReference type="InterPro" id="IPR001650">
    <property type="entry name" value="Helicase_C-like"/>
</dbReference>
<evidence type="ECO:0000256" key="3">
    <source>
        <dbReference type="ARBA" id="ARBA00022771"/>
    </source>
</evidence>
<feature type="domain" description="Helicase ATP-binding" evidence="10">
    <location>
        <begin position="86"/>
        <end position="332"/>
    </location>
</feature>
<dbReference type="Pfam" id="PF00097">
    <property type="entry name" value="zf-C3HC4"/>
    <property type="match status" value="1"/>
</dbReference>
<dbReference type="Pfam" id="PF00271">
    <property type="entry name" value="Helicase_C"/>
    <property type="match status" value="1"/>
</dbReference>
<protein>
    <recommendedName>
        <fullName evidence="14">RING-type domain-containing protein</fullName>
    </recommendedName>
</protein>
<dbReference type="SMART" id="SM00184">
    <property type="entry name" value="RING"/>
    <property type="match status" value="1"/>
</dbReference>
<proteinExistence type="predicted"/>
<feature type="domain" description="RING-type" evidence="9">
    <location>
        <begin position="969"/>
        <end position="1009"/>
    </location>
</feature>
<dbReference type="GO" id="GO:0005634">
    <property type="term" value="C:nucleus"/>
    <property type="evidence" value="ECO:0007669"/>
    <property type="project" value="TreeGrafter"/>
</dbReference>
<sequence>MKPAPPLCAAAQEAAQPQELLPTLLPFQRRSVAWLLTKEGKRINDSGAIATSSLSNDVPLFWDKYRISENITWYMNALTDELLPSYPPVDEPMGGILAEEPGLGKTVESIALIMLNPATDRDPSKSHWNEDQKLTVKEIKTTLIVTPTSLAQQWADEIRMHAPTLKVYIYDGWKQVPVPITERKLREEKERRHENRLRRKRKHGDEEVSNEAMDPNDDYGVLDWPAFIHDHDVCITTYDVLQQDLTVAFAPMKRPRREVAVDNYRDDDRPRSPLLLVEWNRVIMDEVQMVGGRKTEYMVSLIPRISSFAVSGTPARNTVDDLIHVLKFLRYDTLIGTQKYWKKLQQPAYASHFKALFERIGIRTTKDAVQTELTIPVQSRYVVPIALGPVERHVYDQNLEEALQALHVDARGVAAEEGWQVDVAVLRTWMRRLRGICTHPQVGQLARQADKFAKSGGHSNLKTITEVFELMRDQGWRDLMDDRKLRIQNLVRKAQLTQRNEANQQRHKLALETLQIALVEVQEICKDVTTAITEHDARGEVLKEEAARRRQAVASGEQPLTGTSLDKGKGKQRAESVAATEDSTDDGLPKTPAGEEHRRKKLGLQIRLREYLLLAHQVNFLLGDVYHVLGQKYEEAENSSYAEAENLRKRILKSAEDTATLSMAILRQNASKKTVTKKDLILAHCGKGGIRSEDLLREADEIIDTVNEQAKLLLEWRERISHLLTQSLTSGEGEADGQEYARSLDTQGEVETYLQAYSALLADRREVMLAERTALAAHDVSENKLRHTKAAQKASAARDDEQEMLQQVEDIDLQPEDEVLRAELTMKRKELHAAYGGRAIKSVMVDLSRVANSIASEPEKTICREWSSKLRRIISEQGNLHDKLDTDMVQFRKTFNDRIQYFRQLQEISDSVADVEWIGPLENVLVETAEEEARLVSDINKSRARQRYLDNLVSTKKGTNEEDEDEKSCILCKCEFTKGFITHCAHVFCEECLKAWFARREGKSCPVCRVVINPDQVQRVFMHDKKIDVPESLPRNAETIPQSKRVIDYNAIDSQIFDDIQRVESVGNYGSKIQSIVRHLLYLQETEPGAKSIVFSAWADSLFILEHALTANGITCLRIDQRVKKGKEHAAKKFRTDPGILVLLLHGERENAGLNVTCASRVFLVESVVQHSFEIQAIARIDRMGQTRPTEVYCYYAENTVEKNILDLAAKKGLSLYTKDRAIGTLRVTSFDLDQEQKVDAPATKGKQKGDFIMKADDMLAILFPHLYEDVEFLLPGGDVDVDMPDVEDDFIDSQPVAGPSRLR</sequence>
<dbReference type="InterPro" id="IPR001841">
    <property type="entry name" value="Znf_RING"/>
</dbReference>
<dbReference type="PROSITE" id="PS51194">
    <property type="entry name" value="HELICASE_CTER"/>
    <property type="match status" value="1"/>
</dbReference>
<dbReference type="PROSITE" id="PS51192">
    <property type="entry name" value="HELICASE_ATP_BIND_1"/>
    <property type="match status" value="1"/>
</dbReference>
<dbReference type="GO" id="GO:0006974">
    <property type="term" value="P:DNA damage response"/>
    <property type="evidence" value="ECO:0007669"/>
    <property type="project" value="TreeGrafter"/>
</dbReference>
<dbReference type="InterPro" id="IPR014001">
    <property type="entry name" value="Helicase_ATP-bd"/>
</dbReference>
<evidence type="ECO:0000256" key="6">
    <source>
        <dbReference type="ARBA" id="ARBA00022840"/>
    </source>
</evidence>
<dbReference type="InterPro" id="IPR018957">
    <property type="entry name" value="Znf_C3HC4_RING-type"/>
</dbReference>
<dbReference type="InterPro" id="IPR000330">
    <property type="entry name" value="SNF2_N"/>
</dbReference>
<dbReference type="GO" id="GO:0061630">
    <property type="term" value="F:ubiquitin protein ligase activity"/>
    <property type="evidence" value="ECO:0007669"/>
    <property type="project" value="TreeGrafter"/>
</dbReference>
<dbReference type="STRING" id="27342.A0A0H2SHJ3"/>
<evidence type="ECO:0000256" key="1">
    <source>
        <dbReference type="ARBA" id="ARBA00022723"/>
    </source>
</evidence>
<dbReference type="InParanoid" id="A0A0H2SHJ3"/>
<dbReference type="PROSITE" id="PS50089">
    <property type="entry name" value="ZF_RING_2"/>
    <property type="match status" value="1"/>
</dbReference>
<evidence type="ECO:0000256" key="7">
    <source>
        <dbReference type="PROSITE-ProRule" id="PRU00175"/>
    </source>
</evidence>
<feature type="region of interest" description="Disordered" evidence="8">
    <location>
        <begin position="542"/>
        <end position="598"/>
    </location>
</feature>
<organism evidence="12 13">
    <name type="scientific">Schizopora paradoxa</name>
    <dbReference type="NCBI Taxonomy" id="27342"/>
    <lineage>
        <taxon>Eukaryota</taxon>
        <taxon>Fungi</taxon>
        <taxon>Dikarya</taxon>
        <taxon>Basidiomycota</taxon>
        <taxon>Agaricomycotina</taxon>
        <taxon>Agaricomycetes</taxon>
        <taxon>Hymenochaetales</taxon>
        <taxon>Schizoporaceae</taxon>
        <taxon>Schizopora</taxon>
    </lineage>
</organism>
<gene>
    <name evidence="12" type="ORF">SCHPADRAFT_823117</name>
</gene>
<keyword evidence="13" id="KW-1185">Reference proteome</keyword>
<keyword evidence="3 7" id="KW-0863">Zinc-finger</keyword>
<dbReference type="PANTHER" id="PTHR45865:SF1">
    <property type="entry name" value="E3 UBIQUITIN-PROTEIN LIGASE SHPRH"/>
    <property type="match status" value="1"/>
</dbReference>
<dbReference type="Gene3D" id="3.40.50.300">
    <property type="entry name" value="P-loop containing nucleotide triphosphate hydrolases"/>
    <property type="match status" value="1"/>
</dbReference>
<keyword evidence="2" id="KW-0547">Nucleotide-binding</keyword>
<name>A0A0H2SHJ3_9AGAM</name>
<dbReference type="GO" id="GO:0000209">
    <property type="term" value="P:protein polyubiquitination"/>
    <property type="evidence" value="ECO:0007669"/>
    <property type="project" value="TreeGrafter"/>
</dbReference>
<dbReference type="InterPro" id="IPR059033">
    <property type="entry name" value="C144_05_dom"/>
</dbReference>
<evidence type="ECO:0000313" key="12">
    <source>
        <dbReference type="EMBL" id="KLO16506.1"/>
    </source>
</evidence>
<dbReference type="SMART" id="SM00487">
    <property type="entry name" value="DEXDc"/>
    <property type="match status" value="1"/>
</dbReference>
<dbReference type="Pfam" id="PF26021">
    <property type="entry name" value="Ferritin_C144_05"/>
    <property type="match status" value="1"/>
</dbReference>
<dbReference type="Gene3D" id="3.40.50.10810">
    <property type="entry name" value="Tandem AAA-ATPase domain"/>
    <property type="match status" value="1"/>
</dbReference>
<evidence type="ECO:0000256" key="5">
    <source>
        <dbReference type="ARBA" id="ARBA00022833"/>
    </source>
</evidence>
<dbReference type="InterPro" id="IPR017907">
    <property type="entry name" value="Znf_RING_CS"/>
</dbReference>
<dbReference type="GO" id="GO:0005524">
    <property type="term" value="F:ATP binding"/>
    <property type="evidence" value="ECO:0007669"/>
    <property type="project" value="InterPro"/>
</dbReference>
<dbReference type="InterPro" id="IPR038718">
    <property type="entry name" value="SNF2-like_sf"/>
</dbReference>
<keyword evidence="6" id="KW-0067">ATP-binding</keyword>
<keyword evidence="5" id="KW-0862">Zinc</keyword>
<evidence type="ECO:0000259" key="9">
    <source>
        <dbReference type="PROSITE" id="PS50089"/>
    </source>
</evidence>
<keyword evidence="1" id="KW-0479">Metal-binding</keyword>